<dbReference type="SMART" id="SM00422">
    <property type="entry name" value="HTH_MERR"/>
    <property type="match status" value="1"/>
</dbReference>
<proteinExistence type="predicted"/>
<keyword evidence="2" id="KW-0238">DNA-binding</keyword>
<dbReference type="Pfam" id="PF13411">
    <property type="entry name" value="MerR_1"/>
    <property type="match status" value="1"/>
</dbReference>
<dbReference type="GO" id="GO:0003677">
    <property type="term" value="F:DNA binding"/>
    <property type="evidence" value="ECO:0007669"/>
    <property type="project" value="UniProtKB-KW"/>
</dbReference>
<dbReference type="InterPro" id="IPR047057">
    <property type="entry name" value="MerR_fam"/>
</dbReference>
<dbReference type="EMBL" id="CP015756">
    <property type="protein sequence ID" value="APC40052.1"/>
    <property type="molecule type" value="Genomic_DNA"/>
</dbReference>
<keyword evidence="3" id="KW-0804">Transcription</keyword>
<gene>
    <name evidence="5" type="ORF">A7L45_08200</name>
</gene>
<protein>
    <submittedName>
        <fullName evidence="5">Transcriptional regulator</fullName>
    </submittedName>
</protein>
<dbReference type="GO" id="GO:0003700">
    <property type="term" value="F:DNA-binding transcription factor activity"/>
    <property type="evidence" value="ECO:0007669"/>
    <property type="project" value="InterPro"/>
</dbReference>
<keyword evidence="1" id="KW-0805">Transcription regulation</keyword>
<evidence type="ECO:0000313" key="6">
    <source>
        <dbReference type="Proteomes" id="UP000182569"/>
    </source>
</evidence>
<evidence type="ECO:0000313" key="5">
    <source>
        <dbReference type="EMBL" id="APC40052.1"/>
    </source>
</evidence>
<accession>A0A1J0GF96</accession>
<sequence length="323" mass="37253">MNIKVVSEKTGLTKRAIKYYESEGLISPLKNNDNNYREYTDNDIVKLNLIGALRIIDIPICEIKRLVSGDKGLQDIMNDTLVKVTETINNLEKTKLILSNLINKETKDYYSVGEQVIRLKETLELSLAEKKEFVSNALIRIFPGNFGEIFVSSFKPFLNITIDNNEKKEAWLRLVEVLDNLDELDDNDELAKGISSIGNDKIQFLNEKRQNDMINLLSGDMATREEYKQNIISMIKLINETGEDEKNFTEALIKSYDMLNSIGVPGKTFYLYLEILNEDYKRYTEIDKEIYIEAIDEIKNELSEKIKDKLGLSLGEFFENLKK</sequence>
<keyword evidence="6" id="KW-1185">Reference proteome</keyword>
<dbReference type="Proteomes" id="UP000182569">
    <property type="component" value="Chromosome"/>
</dbReference>
<evidence type="ECO:0000256" key="2">
    <source>
        <dbReference type="ARBA" id="ARBA00023125"/>
    </source>
</evidence>
<evidence type="ECO:0000259" key="4">
    <source>
        <dbReference type="PROSITE" id="PS50937"/>
    </source>
</evidence>
<dbReference type="InterPro" id="IPR000551">
    <property type="entry name" value="MerR-type_HTH_dom"/>
</dbReference>
<dbReference type="STRING" id="1552.A7L45_08200"/>
<dbReference type="PANTHER" id="PTHR30204">
    <property type="entry name" value="REDOX-CYCLING DRUG-SENSING TRANSCRIPTIONAL ACTIVATOR SOXR"/>
    <property type="match status" value="1"/>
</dbReference>
<dbReference type="InterPro" id="IPR009061">
    <property type="entry name" value="DNA-bd_dom_put_sf"/>
</dbReference>
<evidence type="ECO:0000256" key="3">
    <source>
        <dbReference type="ARBA" id="ARBA00023163"/>
    </source>
</evidence>
<dbReference type="OrthoDB" id="9791488at2"/>
<organism evidence="5 6">
    <name type="scientific">Clostridium estertheticum subsp. estertheticum</name>
    <dbReference type="NCBI Taxonomy" id="1552"/>
    <lineage>
        <taxon>Bacteria</taxon>
        <taxon>Bacillati</taxon>
        <taxon>Bacillota</taxon>
        <taxon>Clostridia</taxon>
        <taxon>Eubacteriales</taxon>
        <taxon>Clostridiaceae</taxon>
        <taxon>Clostridium</taxon>
    </lineage>
</organism>
<dbReference type="AlphaFoldDB" id="A0A1J0GF96"/>
<evidence type="ECO:0000256" key="1">
    <source>
        <dbReference type="ARBA" id="ARBA00023015"/>
    </source>
</evidence>
<dbReference type="SUPFAM" id="SSF46955">
    <property type="entry name" value="Putative DNA-binding domain"/>
    <property type="match status" value="1"/>
</dbReference>
<dbReference type="CDD" id="cd00592">
    <property type="entry name" value="HTH_MerR-like"/>
    <property type="match status" value="1"/>
</dbReference>
<reference evidence="6" key="1">
    <citation type="journal article" date="2016" name="Front. Microbiol.">
        <title>Complete Genome Sequence of Clostridium estertheticum DSM 8809, a Microbe Identified in Spoiled Vacuum Packed Beef.</title>
        <authorList>
            <person name="Yu Z."/>
            <person name="Gunn L."/>
            <person name="Brennan E."/>
            <person name="Reid R."/>
            <person name="Wall P.G."/>
            <person name="Gaora O.P."/>
            <person name="Hurley D."/>
            <person name="Bolton D."/>
            <person name="Fanning S."/>
        </authorList>
    </citation>
    <scope>NUCLEOTIDE SEQUENCE [LARGE SCALE GENOMIC DNA]</scope>
    <source>
        <strain evidence="6">DSM 8809</strain>
    </source>
</reference>
<name>A0A1J0GF96_9CLOT</name>
<dbReference type="RefSeq" id="WP_071612346.1">
    <property type="nucleotide sequence ID" value="NZ_CP015756.1"/>
</dbReference>
<dbReference type="PANTHER" id="PTHR30204:SF94">
    <property type="entry name" value="HEAVY METAL-DEPENDENT TRANSCRIPTIONAL REGULATOR HI_0293-RELATED"/>
    <property type="match status" value="1"/>
</dbReference>
<dbReference type="Gene3D" id="1.10.1660.10">
    <property type="match status" value="1"/>
</dbReference>
<dbReference type="KEGG" id="ceu:A7L45_08200"/>
<dbReference type="PROSITE" id="PS50937">
    <property type="entry name" value="HTH_MERR_2"/>
    <property type="match status" value="1"/>
</dbReference>
<feature type="domain" description="HTH merR-type" evidence="4">
    <location>
        <begin position="1"/>
        <end position="69"/>
    </location>
</feature>